<name>A0AC34QYE2_9BILA</name>
<protein>
    <submittedName>
        <fullName evidence="2">Uncharacterized protein</fullName>
    </submittedName>
</protein>
<organism evidence="1 2">
    <name type="scientific">Panagrolaimus sp. JU765</name>
    <dbReference type="NCBI Taxonomy" id="591449"/>
    <lineage>
        <taxon>Eukaryota</taxon>
        <taxon>Metazoa</taxon>
        <taxon>Ecdysozoa</taxon>
        <taxon>Nematoda</taxon>
        <taxon>Chromadorea</taxon>
        <taxon>Rhabditida</taxon>
        <taxon>Tylenchina</taxon>
        <taxon>Panagrolaimomorpha</taxon>
        <taxon>Panagrolaimoidea</taxon>
        <taxon>Panagrolaimidae</taxon>
        <taxon>Panagrolaimus</taxon>
    </lineage>
</organism>
<sequence length="270" mass="31843">MDVNFKRNLACRINAVISIKRPEALDPKIDPDLIFTWLEQDYHMDIPTVAYENGYKNLIQMLIDIDSVMVLWENNYPLITYSRRYMTPQQNAALTAKRARIIAKEKQNKGKRYPAQPRNPYTLYPAQPRNPYTLSHSDYHGDSTMRTFNPETVDYDSPNYKKNSMSAEQVHDKRVKELLELWDARACEENDAPEFYHDFKNDYGLRHRCFLRPTPWKYSVKSKSTNVAEDENIPDLSVFQLVNPVLKSFRCENHIIKIYSEEEYLKSRSS</sequence>
<reference evidence="2" key="1">
    <citation type="submission" date="2022-11" db="UniProtKB">
        <authorList>
            <consortium name="WormBaseParasite"/>
        </authorList>
    </citation>
    <scope>IDENTIFICATION</scope>
</reference>
<proteinExistence type="predicted"/>
<evidence type="ECO:0000313" key="2">
    <source>
        <dbReference type="WBParaSite" id="JU765_v2.g20537.t1"/>
    </source>
</evidence>
<dbReference type="Proteomes" id="UP000887576">
    <property type="component" value="Unplaced"/>
</dbReference>
<dbReference type="WBParaSite" id="JU765_v2.g20537.t1">
    <property type="protein sequence ID" value="JU765_v2.g20537.t1"/>
    <property type="gene ID" value="JU765_v2.g20537"/>
</dbReference>
<evidence type="ECO:0000313" key="1">
    <source>
        <dbReference type="Proteomes" id="UP000887576"/>
    </source>
</evidence>
<accession>A0AC34QYE2</accession>